<gene>
    <name evidence="1" type="ORF">Ciccas_010437</name>
</gene>
<sequence>MQAERETQLLLLEQCRMIRRSVISNLATTIRLNSYIHRLRMNSQFMVSYQDLSGLLTRIRAEKSCLAEGIKFLIAIAVLCFHDQPIENHHMFMHISQFLWIVPRSRLILAEIPPCVRQLVEFRYRKCAPRLGLWPNDLRFELLYQGLGTVSSEATAKEKSRLIRLREQFSHCVDQSAPVPAIRAAPNQVASVRLQLLCPENQRRLFTPQCEAPQVDLDDALLVQFGTPNARLAQLLITKLIYSEEDPTPLFKKQRLIFHFLTSQGHPRGAKDDIVDYRLPDS</sequence>
<comment type="caution">
    <text evidence="1">The sequence shown here is derived from an EMBL/GenBank/DDBJ whole genome shotgun (WGS) entry which is preliminary data.</text>
</comment>
<evidence type="ECO:0000313" key="1">
    <source>
        <dbReference type="EMBL" id="KAL3310990.1"/>
    </source>
</evidence>
<keyword evidence="2" id="KW-1185">Reference proteome</keyword>
<protein>
    <submittedName>
        <fullName evidence="1">Uncharacterized protein</fullName>
    </submittedName>
</protein>
<dbReference type="EMBL" id="JBJKFK010002517">
    <property type="protein sequence ID" value="KAL3310990.1"/>
    <property type="molecule type" value="Genomic_DNA"/>
</dbReference>
<name>A0ABD2PUX9_9PLAT</name>
<dbReference type="Proteomes" id="UP001626550">
    <property type="component" value="Unassembled WGS sequence"/>
</dbReference>
<reference evidence="1 2" key="1">
    <citation type="submission" date="2024-11" db="EMBL/GenBank/DDBJ databases">
        <title>Adaptive evolution of stress response genes in parasites aligns with host niche diversity.</title>
        <authorList>
            <person name="Hahn C."/>
            <person name="Resl P."/>
        </authorList>
    </citation>
    <scope>NUCLEOTIDE SEQUENCE [LARGE SCALE GENOMIC DNA]</scope>
    <source>
        <strain evidence="1">EGGRZ-B1_66</strain>
        <tissue evidence="1">Body</tissue>
    </source>
</reference>
<organism evidence="1 2">
    <name type="scientific">Cichlidogyrus casuarinus</name>
    <dbReference type="NCBI Taxonomy" id="1844966"/>
    <lineage>
        <taxon>Eukaryota</taxon>
        <taxon>Metazoa</taxon>
        <taxon>Spiralia</taxon>
        <taxon>Lophotrochozoa</taxon>
        <taxon>Platyhelminthes</taxon>
        <taxon>Monogenea</taxon>
        <taxon>Monopisthocotylea</taxon>
        <taxon>Dactylogyridea</taxon>
        <taxon>Ancyrocephalidae</taxon>
        <taxon>Cichlidogyrus</taxon>
    </lineage>
</organism>
<dbReference type="AlphaFoldDB" id="A0ABD2PUX9"/>
<proteinExistence type="predicted"/>
<accession>A0ABD2PUX9</accession>
<evidence type="ECO:0000313" key="2">
    <source>
        <dbReference type="Proteomes" id="UP001626550"/>
    </source>
</evidence>